<dbReference type="Proteomes" id="UP000736856">
    <property type="component" value="Unassembled WGS sequence"/>
</dbReference>
<proteinExistence type="predicted"/>
<sequence length="102" mass="12089">MLAKIYCRGKTSTQSGKKGRVGTWVLEFERKIPPYIEPFLGYTASKDPLQQIKLFFNSLETAEKYAVDHNIQYYVVPLYKEEQKKVSYQNNFSYDRLEPWTH</sequence>
<dbReference type="Pfam" id="PF04800">
    <property type="entry name" value="NDUS4"/>
    <property type="match status" value="1"/>
</dbReference>
<comment type="caution">
    <text evidence="7">The sequence shown here is derived from an EMBL/GenBank/DDBJ whole genome shotgun (WGS) entry which is preliminary data.</text>
</comment>
<keyword evidence="2" id="KW-0813">Transport</keyword>
<dbReference type="GO" id="GO:0022900">
    <property type="term" value="P:electron transport chain"/>
    <property type="evidence" value="ECO:0007669"/>
    <property type="project" value="InterPro"/>
</dbReference>
<evidence type="ECO:0000256" key="4">
    <source>
        <dbReference type="ARBA" id="ARBA00022946"/>
    </source>
</evidence>
<keyword evidence="3" id="KW-0679">Respiratory chain</keyword>
<name>A0A937AG36_9HYPH</name>
<evidence type="ECO:0000256" key="5">
    <source>
        <dbReference type="ARBA" id="ARBA00022982"/>
    </source>
</evidence>
<dbReference type="AlphaFoldDB" id="A0A937AG36"/>
<keyword evidence="5" id="KW-0249">Electron transport</keyword>
<gene>
    <name evidence="7" type="ORF">EU981_05005</name>
</gene>
<keyword evidence="4" id="KW-0809">Transit peptide</keyword>
<evidence type="ECO:0000313" key="8">
    <source>
        <dbReference type="Proteomes" id="UP000736856"/>
    </source>
</evidence>
<dbReference type="Gene3D" id="3.30.160.190">
    <property type="entry name" value="atu1810 like domain"/>
    <property type="match status" value="1"/>
</dbReference>
<protein>
    <submittedName>
        <fullName evidence="7">Oxidoreductase</fullName>
    </submittedName>
</protein>
<reference evidence="7" key="1">
    <citation type="submission" date="2019-02" db="EMBL/GenBank/DDBJ databases">
        <title>A novel Candidatus Liberibacter species associated with the New Zealand native fuchsia psyllid, Ctenarytaina fuchsiae.</title>
        <authorList>
            <person name="Thompson S.M."/>
            <person name="Jorgensen N."/>
            <person name="David C."/>
            <person name="Bulman S.R."/>
            <person name="Smith G.R."/>
        </authorList>
    </citation>
    <scope>NUCLEOTIDE SEQUENCE</scope>
    <source>
        <strain evidence="7">Oxford</strain>
    </source>
</reference>
<accession>A0A937AG36</accession>
<evidence type="ECO:0000256" key="3">
    <source>
        <dbReference type="ARBA" id="ARBA00022660"/>
    </source>
</evidence>
<dbReference type="InterPro" id="IPR006885">
    <property type="entry name" value="NADH_UbQ_FeS_4_mit-like"/>
</dbReference>
<comment type="subcellular location">
    <subcellularLocation>
        <location evidence="1">Membrane</location>
    </subcellularLocation>
</comment>
<evidence type="ECO:0000313" key="7">
    <source>
        <dbReference type="EMBL" id="MBL0849413.1"/>
    </source>
</evidence>
<keyword evidence="6" id="KW-0472">Membrane</keyword>
<dbReference type="GO" id="GO:0016020">
    <property type="term" value="C:membrane"/>
    <property type="evidence" value="ECO:0007669"/>
    <property type="project" value="UniProtKB-SubCell"/>
</dbReference>
<dbReference type="EMBL" id="SEOL01000014">
    <property type="protein sequence ID" value="MBL0849413.1"/>
    <property type="molecule type" value="Genomic_DNA"/>
</dbReference>
<organism evidence="7 8">
    <name type="scientific">Candidatus Liberibacter ctenarytainae</name>
    <dbReference type="NCBI Taxonomy" id="2020335"/>
    <lineage>
        <taxon>Bacteria</taxon>
        <taxon>Pseudomonadati</taxon>
        <taxon>Pseudomonadota</taxon>
        <taxon>Alphaproteobacteria</taxon>
        <taxon>Hyphomicrobiales</taxon>
        <taxon>Rhizobiaceae</taxon>
        <taxon>Liberibacter</taxon>
    </lineage>
</organism>
<dbReference type="InterPro" id="IPR038532">
    <property type="entry name" value="NDUFS4-like_sf"/>
</dbReference>
<evidence type="ECO:0000256" key="6">
    <source>
        <dbReference type="ARBA" id="ARBA00023136"/>
    </source>
</evidence>
<evidence type="ECO:0000256" key="2">
    <source>
        <dbReference type="ARBA" id="ARBA00022448"/>
    </source>
</evidence>
<evidence type="ECO:0000256" key="1">
    <source>
        <dbReference type="ARBA" id="ARBA00004370"/>
    </source>
</evidence>